<keyword evidence="1" id="KW-0812">Transmembrane</keyword>
<keyword evidence="3" id="KW-1185">Reference proteome</keyword>
<gene>
    <name evidence="2" type="ORF">FC27_GL001766</name>
</gene>
<dbReference type="AlphaFoldDB" id="A0A0R1SL88"/>
<feature type="transmembrane region" description="Helical" evidence="1">
    <location>
        <begin position="19"/>
        <end position="37"/>
    </location>
</feature>
<sequence length="64" mass="7236">MLIIAVNGRFEALRRIVGLWRFAVSIPLAGLCAYIVYIDTPLLLPMTITILVLQLTTNYLKYPV</sequence>
<dbReference type="PATRIC" id="fig|1423815.3.peg.1809"/>
<evidence type="ECO:0000256" key="1">
    <source>
        <dbReference type="SAM" id="Phobius"/>
    </source>
</evidence>
<dbReference type="Proteomes" id="UP000051647">
    <property type="component" value="Unassembled WGS sequence"/>
</dbReference>
<dbReference type="EMBL" id="AZFA01000005">
    <property type="protein sequence ID" value="KRL67450.1"/>
    <property type="molecule type" value="Genomic_DNA"/>
</dbReference>
<keyword evidence="1" id="KW-0472">Membrane</keyword>
<evidence type="ECO:0000313" key="2">
    <source>
        <dbReference type="EMBL" id="KRL67450.1"/>
    </source>
</evidence>
<keyword evidence="1" id="KW-1133">Transmembrane helix</keyword>
<evidence type="ECO:0000313" key="3">
    <source>
        <dbReference type="Proteomes" id="UP000051647"/>
    </source>
</evidence>
<reference evidence="2 3" key="1">
    <citation type="journal article" date="2015" name="Genome Announc.">
        <title>Expanding the biotechnology potential of lactobacilli through comparative genomics of 213 strains and associated genera.</title>
        <authorList>
            <person name="Sun Z."/>
            <person name="Harris H.M."/>
            <person name="McCann A."/>
            <person name="Guo C."/>
            <person name="Argimon S."/>
            <person name="Zhang W."/>
            <person name="Yang X."/>
            <person name="Jeffery I.B."/>
            <person name="Cooney J.C."/>
            <person name="Kagawa T.F."/>
            <person name="Liu W."/>
            <person name="Song Y."/>
            <person name="Salvetti E."/>
            <person name="Wrobel A."/>
            <person name="Rasinkangas P."/>
            <person name="Parkhill J."/>
            <person name="Rea M.C."/>
            <person name="O'Sullivan O."/>
            <person name="Ritari J."/>
            <person name="Douillard F.P."/>
            <person name="Paul Ross R."/>
            <person name="Yang R."/>
            <person name="Briner A.E."/>
            <person name="Felis G.E."/>
            <person name="de Vos W.M."/>
            <person name="Barrangou R."/>
            <person name="Klaenhammer T.R."/>
            <person name="Caufield P.W."/>
            <person name="Cui Y."/>
            <person name="Zhang H."/>
            <person name="O'Toole P.W."/>
        </authorList>
    </citation>
    <scope>NUCLEOTIDE SEQUENCE [LARGE SCALE GENOMIC DNA]</scope>
    <source>
        <strain evidence="2 3">DSM 14857</strain>
    </source>
</reference>
<name>A0A0R1SL88_9LACO</name>
<organism evidence="2 3">
    <name type="scientific">Companilactobacillus versmoldensis DSM 14857 = KCTC 3814</name>
    <dbReference type="NCBI Taxonomy" id="1423815"/>
    <lineage>
        <taxon>Bacteria</taxon>
        <taxon>Bacillati</taxon>
        <taxon>Bacillota</taxon>
        <taxon>Bacilli</taxon>
        <taxon>Lactobacillales</taxon>
        <taxon>Lactobacillaceae</taxon>
        <taxon>Companilactobacillus</taxon>
    </lineage>
</organism>
<accession>A0A0R1SL88</accession>
<comment type="caution">
    <text evidence="2">The sequence shown here is derived from an EMBL/GenBank/DDBJ whole genome shotgun (WGS) entry which is preliminary data.</text>
</comment>
<proteinExistence type="predicted"/>
<protein>
    <submittedName>
        <fullName evidence="2">Uncharacterized protein</fullName>
    </submittedName>
</protein>